<keyword evidence="3" id="KW-1185">Reference proteome</keyword>
<gene>
    <name evidence="2" type="ORF">JMN37_07690</name>
</gene>
<dbReference type="Gene3D" id="2.30.30.140">
    <property type="match status" value="1"/>
</dbReference>
<name>A0AAW5HTT5_9CORY</name>
<dbReference type="PANTHER" id="PTHR35177">
    <property type="entry name" value="HYDROGENASE MATURATION FACTOR HYBG"/>
    <property type="match status" value="1"/>
</dbReference>
<dbReference type="GO" id="GO:0051604">
    <property type="term" value="P:protein maturation"/>
    <property type="evidence" value="ECO:0007669"/>
    <property type="project" value="TreeGrafter"/>
</dbReference>
<dbReference type="RefSeq" id="WP_070362538.1">
    <property type="nucleotide sequence ID" value="NZ_JAEUWV010000010.1"/>
</dbReference>
<dbReference type="SUPFAM" id="SSF159127">
    <property type="entry name" value="HupF/HypC-like"/>
    <property type="match status" value="1"/>
</dbReference>
<evidence type="ECO:0000313" key="3">
    <source>
        <dbReference type="Proteomes" id="UP001205920"/>
    </source>
</evidence>
<dbReference type="AlphaFoldDB" id="A0AAW5HTT5"/>
<dbReference type="PANTHER" id="PTHR35177:SF2">
    <property type="entry name" value="HYDROGENASE MATURATION FACTOR HYBG"/>
    <property type="match status" value="1"/>
</dbReference>
<dbReference type="NCBIfam" id="TIGR00074">
    <property type="entry name" value="hypC_hupF"/>
    <property type="match status" value="1"/>
</dbReference>
<dbReference type="EMBL" id="JAEUWV010000010">
    <property type="protein sequence ID" value="MCO6394855.1"/>
    <property type="molecule type" value="Genomic_DNA"/>
</dbReference>
<dbReference type="PRINTS" id="PR00445">
    <property type="entry name" value="HUPFHYPC"/>
</dbReference>
<reference evidence="2 3" key="1">
    <citation type="submission" date="2021-01" db="EMBL/GenBank/DDBJ databases">
        <title>Identification and Characterization of Corynebacterium sp.</title>
        <authorList>
            <person name="Luo Q."/>
            <person name="Qu P."/>
            <person name="Chen Q."/>
        </authorList>
    </citation>
    <scope>NUCLEOTIDE SEQUENCE [LARGE SCALE GENOMIC DNA]</scope>
    <source>
        <strain evidence="2 3">MC-18</strain>
    </source>
</reference>
<dbReference type="Pfam" id="PF01455">
    <property type="entry name" value="HupF_HypC"/>
    <property type="match status" value="1"/>
</dbReference>
<organism evidence="2 3">
    <name type="scientific">Corynebacterium lipophilum</name>
    <dbReference type="NCBI Taxonomy" id="2804918"/>
    <lineage>
        <taxon>Bacteria</taxon>
        <taxon>Bacillati</taxon>
        <taxon>Actinomycetota</taxon>
        <taxon>Actinomycetes</taxon>
        <taxon>Mycobacteriales</taxon>
        <taxon>Corynebacteriaceae</taxon>
        <taxon>Corynebacterium</taxon>
    </lineage>
</organism>
<evidence type="ECO:0000313" key="2">
    <source>
        <dbReference type="EMBL" id="MCO6394855.1"/>
    </source>
</evidence>
<evidence type="ECO:0000256" key="1">
    <source>
        <dbReference type="ARBA" id="ARBA00006018"/>
    </source>
</evidence>
<dbReference type="InterPro" id="IPR019812">
    <property type="entry name" value="Hydgase_assmbl_chp_CS"/>
</dbReference>
<dbReference type="GO" id="GO:1902670">
    <property type="term" value="F:carbon dioxide binding"/>
    <property type="evidence" value="ECO:0007669"/>
    <property type="project" value="TreeGrafter"/>
</dbReference>
<accession>A0AAW5HTT5</accession>
<protein>
    <submittedName>
        <fullName evidence="2">HypC/HybG/HupF family hydrogenase formation chaperone</fullName>
    </submittedName>
</protein>
<dbReference type="PROSITE" id="PS01097">
    <property type="entry name" value="HUPF_HYPC"/>
    <property type="match status" value="1"/>
</dbReference>
<dbReference type="Proteomes" id="UP001205920">
    <property type="component" value="Unassembled WGS sequence"/>
</dbReference>
<proteinExistence type="inferred from homology"/>
<dbReference type="GO" id="GO:0005506">
    <property type="term" value="F:iron ion binding"/>
    <property type="evidence" value="ECO:0007669"/>
    <property type="project" value="TreeGrafter"/>
</dbReference>
<comment type="similarity">
    <text evidence="1">Belongs to the HupF/HypC family.</text>
</comment>
<dbReference type="InterPro" id="IPR001109">
    <property type="entry name" value="Hydrogenase_HupF/HypC"/>
</dbReference>
<comment type="caution">
    <text evidence="2">The sequence shown here is derived from an EMBL/GenBank/DDBJ whole genome shotgun (WGS) entry which is preliminary data.</text>
</comment>
<sequence length="85" mass="9180">MCLGVPAKVLSTGDLSSPMPMGAIDMKGEERPCCFAYLPEVEVGQWVLIQNGFAMDVISEDDAQASFEAIDEFDLLPNQPGSTVR</sequence>